<keyword evidence="1" id="KW-0663">Pyridoxal phosphate</keyword>
<name>A0ABX2TMA2_9PROT</name>
<protein>
    <submittedName>
        <fullName evidence="2">DegT/DnrJ/EryC1/StrS family aminotransferase</fullName>
    </submittedName>
</protein>
<comment type="caution">
    <text evidence="2">The sequence shown here is derived from an EMBL/GenBank/DDBJ whole genome shotgun (WGS) entry which is preliminary data.</text>
</comment>
<dbReference type="GO" id="GO:0008483">
    <property type="term" value="F:transaminase activity"/>
    <property type="evidence" value="ECO:0007669"/>
    <property type="project" value="UniProtKB-KW"/>
</dbReference>
<dbReference type="InterPro" id="IPR015424">
    <property type="entry name" value="PyrdxlP-dep_Trfase"/>
</dbReference>
<dbReference type="InterPro" id="IPR000653">
    <property type="entry name" value="DegT/StrS_aminotransferase"/>
</dbReference>
<dbReference type="Gene3D" id="3.40.640.10">
    <property type="entry name" value="Type I PLP-dependent aspartate aminotransferase-like (Major domain)"/>
    <property type="match status" value="1"/>
</dbReference>
<dbReference type="PANTHER" id="PTHR30244">
    <property type="entry name" value="TRANSAMINASE"/>
    <property type="match status" value="1"/>
</dbReference>
<gene>
    <name evidence="2" type="ORF">HND93_35450</name>
</gene>
<dbReference type="Proteomes" id="UP000584642">
    <property type="component" value="Unassembled WGS sequence"/>
</dbReference>
<dbReference type="InterPro" id="IPR015422">
    <property type="entry name" value="PyrdxlP-dep_Trfase_small"/>
</dbReference>
<evidence type="ECO:0000313" key="3">
    <source>
        <dbReference type="Proteomes" id="UP000584642"/>
    </source>
</evidence>
<keyword evidence="3" id="KW-1185">Reference proteome</keyword>
<reference evidence="2 3" key="1">
    <citation type="submission" date="2020-05" db="EMBL/GenBank/DDBJ databases">
        <title>Azospirillum oleiclasticum sp. nov, a nitrogen-fixing and heavy crude oil-emulsifying bacterium isolated from the crude oil of Yumen Oilfield.</title>
        <authorList>
            <person name="Wu D."/>
            <person name="Cai M."/>
            <person name="Zhang X."/>
        </authorList>
    </citation>
    <scope>NUCLEOTIDE SEQUENCE [LARGE SCALE GENOMIC DNA]</scope>
    <source>
        <strain evidence="2 3">ROY-1-1-2</strain>
    </source>
</reference>
<accession>A0ABX2TMA2</accession>
<organism evidence="2 3">
    <name type="scientific">Azospirillum oleiclasticum</name>
    <dbReference type="NCBI Taxonomy" id="2735135"/>
    <lineage>
        <taxon>Bacteria</taxon>
        <taxon>Pseudomonadati</taxon>
        <taxon>Pseudomonadota</taxon>
        <taxon>Alphaproteobacteria</taxon>
        <taxon>Rhodospirillales</taxon>
        <taxon>Azospirillaceae</taxon>
        <taxon>Azospirillum</taxon>
    </lineage>
</organism>
<keyword evidence="2" id="KW-0808">Transferase</keyword>
<dbReference type="InterPro" id="IPR015421">
    <property type="entry name" value="PyrdxlP-dep_Trfase_major"/>
</dbReference>
<keyword evidence="2" id="KW-0032">Aminotransferase</keyword>
<evidence type="ECO:0000313" key="2">
    <source>
        <dbReference type="EMBL" id="NYZ25030.1"/>
    </source>
</evidence>
<dbReference type="PIRSF" id="PIRSF000390">
    <property type="entry name" value="PLP_StrS"/>
    <property type="match status" value="1"/>
</dbReference>
<dbReference type="EMBL" id="JABFDB010000051">
    <property type="protein sequence ID" value="NYZ25030.1"/>
    <property type="molecule type" value="Genomic_DNA"/>
</dbReference>
<sequence>MPPIPYVNLSAQFEEEREELLAVVTAALQRADFVGGAAVGGLERALADFHGVAEAVALNSGTDALMLAMMVLGIGRGDEVITPANSFVASTASVVHVGATPVLVDVLPDQNLDPDAVERAITPRTRAIMPVHLTGRLADMDRIMALAERHGLAVIEDAAQSVGSTWRGRLAGTFGDVGCFSAHPLKNLNACGDAGFLVTRRADLAERVRRLRSHGMVDRNTVAEFGLVSRLDTLQAAILLMRLKRLPGVIERRRRNAALYRELLDPAHVFVPPCREEEFNTFHTFVVQVDRRDELQAHLAAQGIGTAIHYPVPIHLQPAAAGLGHKPGDFPVTEAQARRILTLPVNQFLGADDVTRVARAVNAFYRS</sequence>
<dbReference type="PANTHER" id="PTHR30244:SF42">
    <property type="entry name" value="UDP-2-ACETAMIDO-2-DEOXY-3-OXO-D-GLUCURONATE AMINOTRANSFERASE"/>
    <property type="match status" value="1"/>
</dbReference>
<dbReference type="CDD" id="cd00616">
    <property type="entry name" value="AHBA_syn"/>
    <property type="match status" value="1"/>
</dbReference>
<comment type="similarity">
    <text evidence="1">Belongs to the DegT/DnrJ/EryC1 family.</text>
</comment>
<proteinExistence type="inferred from homology"/>
<dbReference type="SUPFAM" id="SSF53383">
    <property type="entry name" value="PLP-dependent transferases"/>
    <property type="match status" value="1"/>
</dbReference>
<dbReference type="Pfam" id="PF01041">
    <property type="entry name" value="DegT_DnrJ_EryC1"/>
    <property type="match status" value="1"/>
</dbReference>
<dbReference type="Gene3D" id="3.90.1150.10">
    <property type="entry name" value="Aspartate Aminotransferase, domain 1"/>
    <property type="match status" value="1"/>
</dbReference>
<evidence type="ECO:0000256" key="1">
    <source>
        <dbReference type="RuleBase" id="RU004508"/>
    </source>
</evidence>